<evidence type="ECO:0000256" key="1">
    <source>
        <dbReference type="SAM" id="MobiDB-lite"/>
    </source>
</evidence>
<gene>
    <name evidence="2" type="ORF">PAUS00366_LOCUS6962</name>
</gene>
<feature type="region of interest" description="Disordered" evidence="1">
    <location>
        <begin position="251"/>
        <end position="272"/>
    </location>
</feature>
<sequence>MEEKTKSMFEPLSLLDPVGFGSKNVETNYGNNNTVGSQKPTIPIRRSRSASDMMRDAQNAVGELHNFHEVEYRDEFEPLPFNSSFNFNLTSADLNIVDPVNLGVDIHEKRRHELNNNQKKRGRTRSLLRRSSSFDSVFSIEPILQALKLQGEEKTKEIFEPLPLLDSFGFGSEKVELNYNNDIKTGSHKPMIPIRRSKSTSNMLFDAQNAFGELQNFYEAECQDEFEPLPFNSSANFNVTDKIYQNVILEKRHERNSSKKKRRRKKSLLRRSNSFESLSSYDKGKDTKHVNGASPLSSTLHFPLTHSHIDSCTHTTGSSPNSMPRAIDDANINIQRTYLGPSRDPNNEGIAVPAHQGMNIVFTDGCKALSTKPTFVGNNRLRVLVDLQRERFRELSSVEQQKTASDLVETIALRWKCQLLVENGLSYVTLSHKEATDAMCGLLLNGTGNNIYSREDDAGPLLPVSAHVSSTLYVNTSSTSTSSSLLSAPQLPEFLRNASNEILNSGKSELSDQMTTRERQAVAVEMLKERNKIRQLANNEEQTPK</sequence>
<reference evidence="2" key="1">
    <citation type="submission" date="2021-01" db="EMBL/GenBank/DDBJ databases">
        <authorList>
            <person name="Corre E."/>
            <person name="Pelletier E."/>
            <person name="Niang G."/>
            <person name="Scheremetjew M."/>
            <person name="Finn R."/>
            <person name="Kale V."/>
            <person name="Holt S."/>
            <person name="Cochrane G."/>
            <person name="Meng A."/>
            <person name="Brown T."/>
            <person name="Cohen L."/>
        </authorList>
    </citation>
    <scope>NUCLEOTIDE SEQUENCE</scope>
    <source>
        <strain evidence="2">10249 10 AB</strain>
    </source>
</reference>
<organism evidence="2">
    <name type="scientific">Pseudo-nitzschia australis</name>
    <dbReference type="NCBI Taxonomy" id="44445"/>
    <lineage>
        <taxon>Eukaryota</taxon>
        <taxon>Sar</taxon>
        <taxon>Stramenopiles</taxon>
        <taxon>Ochrophyta</taxon>
        <taxon>Bacillariophyta</taxon>
        <taxon>Bacillariophyceae</taxon>
        <taxon>Bacillariophycidae</taxon>
        <taxon>Bacillariales</taxon>
        <taxon>Bacillariaceae</taxon>
        <taxon>Pseudo-nitzschia</taxon>
    </lineage>
</organism>
<feature type="compositionally biased region" description="Basic residues" evidence="1">
    <location>
        <begin position="258"/>
        <end position="269"/>
    </location>
</feature>
<protein>
    <submittedName>
        <fullName evidence="2">Uncharacterized protein</fullName>
    </submittedName>
</protein>
<proteinExistence type="predicted"/>
<name>A0A7S4AFQ4_9STRA</name>
<accession>A0A7S4AFQ4</accession>
<evidence type="ECO:0000313" key="2">
    <source>
        <dbReference type="EMBL" id="CAE0714210.1"/>
    </source>
</evidence>
<dbReference type="AlphaFoldDB" id="A0A7S4AFQ4"/>
<dbReference type="EMBL" id="HBIX01009077">
    <property type="protein sequence ID" value="CAE0714210.1"/>
    <property type="molecule type" value="Transcribed_RNA"/>
</dbReference>